<dbReference type="EMBL" id="CDMC01000008">
    <property type="protein sequence ID" value="CEL06549.1"/>
    <property type="molecule type" value="Genomic_DNA"/>
</dbReference>
<protein>
    <submittedName>
        <fullName evidence="1">Uncharacterized protein</fullName>
    </submittedName>
</protein>
<gene>
    <name evidence="1" type="ORF">ASPCAL09722</name>
</gene>
<reference evidence="2" key="1">
    <citation type="journal article" date="2016" name="Genome Announc.">
        <title>Draft genome sequences of fungus Aspergillus calidoustus.</title>
        <authorList>
            <person name="Horn F."/>
            <person name="Linde J."/>
            <person name="Mattern D.J."/>
            <person name="Walther G."/>
            <person name="Guthke R."/>
            <person name="Scherlach K."/>
            <person name="Martin K."/>
            <person name="Brakhage A.A."/>
            <person name="Petzke L."/>
            <person name="Valiante V."/>
        </authorList>
    </citation>
    <scope>NUCLEOTIDE SEQUENCE [LARGE SCALE GENOMIC DNA]</scope>
    <source>
        <strain evidence="2">SF006504</strain>
    </source>
</reference>
<proteinExistence type="predicted"/>
<keyword evidence="2" id="KW-1185">Reference proteome</keyword>
<name>A0A0U4Z9T7_ASPCI</name>
<organism evidence="1 2">
    <name type="scientific">Aspergillus calidoustus</name>
    <dbReference type="NCBI Taxonomy" id="454130"/>
    <lineage>
        <taxon>Eukaryota</taxon>
        <taxon>Fungi</taxon>
        <taxon>Dikarya</taxon>
        <taxon>Ascomycota</taxon>
        <taxon>Pezizomycotina</taxon>
        <taxon>Eurotiomycetes</taxon>
        <taxon>Eurotiomycetidae</taxon>
        <taxon>Eurotiales</taxon>
        <taxon>Aspergillaceae</taxon>
        <taxon>Aspergillus</taxon>
        <taxon>Aspergillus subgen. Nidulantes</taxon>
    </lineage>
</organism>
<accession>A0A0U4Z9T7</accession>
<dbReference type="Proteomes" id="UP000054771">
    <property type="component" value="Unassembled WGS sequence"/>
</dbReference>
<evidence type="ECO:0000313" key="2">
    <source>
        <dbReference type="Proteomes" id="UP000054771"/>
    </source>
</evidence>
<evidence type="ECO:0000313" key="1">
    <source>
        <dbReference type="EMBL" id="CEL06549.1"/>
    </source>
</evidence>
<sequence length="121" mass="13645">MPSTCERCGASSLPLRKKCPTCKGSKKVYSVAVQDASHSRTVHVDPGQTRFGDILRRFGTAVGCQYFELYDEHDKRLDLDAVVTEAWLETHNGYLHVLSKDDQINARISPLAREIRESRPL</sequence>
<dbReference type="AlphaFoldDB" id="A0A0U4Z9T7"/>